<dbReference type="KEGG" id="pprf:DPRO_1858"/>
<organism evidence="3 4">
    <name type="scientific">Pseudodesulfovibrio profundus</name>
    <dbReference type="NCBI Taxonomy" id="57320"/>
    <lineage>
        <taxon>Bacteria</taxon>
        <taxon>Pseudomonadati</taxon>
        <taxon>Thermodesulfobacteriota</taxon>
        <taxon>Desulfovibrionia</taxon>
        <taxon>Desulfovibrionales</taxon>
        <taxon>Desulfovibrionaceae</taxon>
    </lineage>
</organism>
<dbReference type="InterPro" id="IPR019734">
    <property type="entry name" value="TPR_rpt"/>
</dbReference>
<reference evidence="4" key="1">
    <citation type="submission" date="2017-09" db="EMBL/GenBank/DDBJ databases">
        <authorList>
            <person name="Regsiter A."/>
            <person name="William W."/>
        </authorList>
    </citation>
    <scope>NUCLEOTIDE SEQUENCE [LARGE SCALE GENOMIC DNA]</scope>
    <source>
        <strain evidence="4">500-1</strain>
    </source>
</reference>
<keyword evidence="4" id="KW-1185">Reference proteome</keyword>
<dbReference type="Pfam" id="PF14559">
    <property type="entry name" value="TPR_19"/>
    <property type="match status" value="1"/>
</dbReference>
<evidence type="ECO:0000313" key="4">
    <source>
        <dbReference type="Proteomes" id="UP000219215"/>
    </source>
</evidence>
<dbReference type="Proteomes" id="UP000219215">
    <property type="component" value="Chromosome DPRO"/>
</dbReference>
<feature type="repeat" description="TPR" evidence="1">
    <location>
        <begin position="195"/>
        <end position="228"/>
    </location>
</feature>
<proteinExistence type="predicted"/>
<accession>A0A2C8F7M7</accession>
<protein>
    <submittedName>
        <fullName evidence="3">Tetratricopeptide TPR_1 repeat-containing protein</fullName>
    </submittedName>
</protein>
<dbReference type="SMART" id="SM00028">
    <property type="entry name" value="TPR"/>
    <property type="match status" value="2"/>
</dbReference>
<evidence type="ECO:0000256" key="1">
    <source>
        <dbReference type="PROSITE-ProRule" id="PRU00339"/>
    </source>
</evidence>
<dbReference type="EMBL" id="LT907975">
    <property type="protein sequence ID" value="SOB58758.1"/>
    <property type="molecule type" value="Genomic_DNA"/>
</dbReference>
<name>A0A2C8F7M7_9BACT</name>
<dbReference type="RefSeq" id="WP_157917408.1">
    <property type="nucleotide sequence ID" value="NZ_LT907975.1"/>
</dbReference>
<dbReference type="SUPFAM" id="SSF48452">
    <property type="entry name" value="TPR-like"/>
    <property type="match status" value="1"/>
</dbReference>
<dbReference type="PROSITE" id="PS50005">
    <property type="entry name" value="TPR"/>
    <property type="match status" value="2"/>
</dbReference>
<dbReference type="InterPro" id="IPR011990">
    <property type="entry name" value="TPR-like_helical_dom_sf"/>
</dbReference>
<feature type="repeat" description="TPR" evidence="1">
    <location>
        <begin position="161"/>
        <end position="194"/>
    </location>
</feature>
<dbReference type="OrthoDB" id="5469953at2"/>
<sequence>MNDSDKVLGVYSHSTKYEYRTGENESQYRNGTFWFVCEQDDDTFEVRPLDGRHIPGRVRKTISRAEFLKDYTPELQYYQDKQLPFLESLQEKVRMGRRFFSFEHLDSQEQAFCEAVLESPEKVDEDGGLKQVYADQQRYTQLRMILDKLLNVDADFREEQRHKFNEFGINLRKGEQFNDAIRYYSKALEVNEDDENLHFNIARAYYGVGKNEQCRKHLNRALQLHPEMREAKGFLRALDREESGDSRPHNRRRSSLDSKPIKLDV</sequence>
<dbReference type="Gene3D" id="1.25.40.10">
    <property type="entry name" value="Tetratricopeptide repeat domain"/>
    <property type="match status" value="1"/>
</dbReference>
<gene>
    <name evidence="3" type="ORF">DPRO_1858</name>
</gene>
<keyword evidence="1" id="KW-0802">TPR repeat</keyword>
<dbReference type="AlphaFoldDB" id="A0A2C8F7M7"/>
<feature type="region of interest" description="Disordered" evidence="2">
    <location>
        <begin position="237"/>
        <end position="265"/>
    </location>
</feature>
<evidence type="ECO:0000256" key="2">
    <source>
        <dbReference type="SAM" id="MobiDB-lite"/>
    </source>
</evidence>
<evidence type="ECO:0000313" key="3">
    <source>
        <dbReference type="EMBL" id="SOB58758.1"/>
    </source>
</evidence>